<dbReference type="STRING" id="262898.GA0070564_102428"/>
<proteinExistence type="predicted"/>
<dbReference type="OrthoDB" id="4266042at2"/>
<name>A0A1C4WPM5_9ACTN</name>
<dbReference type="Pfam" id="PF00196">
    <property type="entry name" value="GerE"/>
    <property type="match status" value="1"/>
</dbReference>
<dbReference type="GO" id="GO:0006355">
    <property type="term" value="P:regulation of DNA-templated transcription"/>
    <property type="evidence" value="ECO:0007669"/>
    <property type="project" value="InterPro"/>
</dbReference>
<dbReference type="PANTHER" id="PTHR34293:SF1">
    <property type="entry name" value="HTH-TYPE TRANSCRIPTIONAL REGULATOR TRMBL2"/>
    <property type="match status" value="1"/>
</dbReference>
<evidence type="ECO:0000313" key="2">
    <source>
        <dbReference type="EMBL" id="SCE98236.1"/>
    </source>
</evidence>
<protein>
    <submittedName>
        <fullName evidence="2">Regulatory protein, luxR family</fullName>
    </submittedName>
</protein>
<evidence type="ECO:0000313" key="3">
    <source>
        <dbReference type="Proteomes" id="UP000199504"/>
    </source>
</evidence>
<accession>A0A1C4WPM5</accession>
<feature type="domain" description="HTH luxR-type" evidence="1">
    <location>
        <begin position="260"/>
        <end position="325"/>
    </location>
</feature>
<dbReference type="PANTHER" id="PTHR34293">
    <property type="entry name" value="HTH-TYPE TRANSCRIPTIONAL REGULATOR TRMBL2"/>
    <property type="match status" value="1"/>
</dbReference>
<gene>
    <name evidence="2" type="ORF">GA0070564_102428</name>
</gene>
<evidence type="ECO:0000259" key="1">
    <source>
        <dbReference type="PROSITE" id="PS50043"/>
    </source>
</evidence>
<dbReference type="PROSITE" id="PS50043">
    <property type="entry name" value="HTH_LUXR_2"/>
    <property type="match status" value="1"/>
</dbReference>
<keyword evidence="3" id="KW-1185">Reference proteome</keyword>
<dbReference type="SMART" id="SM00421">
    <property type="entry name" value="HTH_LUXR"/>
    <property type="match status" value="1"/>
</dbReference>
<dbReference type="GO" id="GO:0003677">
    <property type="term" value="F:DNA binding"/>
    <property type="evidence" value="ECO:0007669"/>
    <property type="project" value="InterPro"/>
</dbReference>
<dbReference type="AlphaFoldDB" id="A0A1C4WPM5"/>
<reference evidence="3" key="1">
    <citation type="submission" date="2016-06" db="EMBL/GenBank/DDBJ databases">
        <authorList>
            <person name="Varghese N."/>
            <person name="Submissions Spin"/>
        </authorList>
    </citation>
    <scope>NUCLEOTIDE SEQUENCE [LARGE SCALE GENOMIC DNA]</scope>
    <source>
        <strain evidence="3">DSM 44830</strain>
    </source>
</reference>
<organism evidence="2 3">
    <name type="scientific">Micromonospora mirobrigensis</name>
    <dbReference type="NCBI Taxonomy" id="262898"/>
    <lineage>
        <taxon>Bacteria</taxon>
        <taxon>Bacillati</taxon>
        <taxon>Actinomycetota</taxon>
        <taxon>Actinomycetes</taxon>
        <taxon>Micromonosporales</taxon>
        <taxon>Micromonosporaceae</taxon>
        <taxon>Micromonospora</taxon>
    </lineage>
</organism>
<dbReference type="SUPFAM" id="SSF46894">
    <property type="entry name" value="C-terminal effector domain of the bipartite response regulators"/>
    <property type="match status" value="1"/>
</dbReference>
<dbReference type="Proteomes" id="UP000199504">
    <property type="component" value="Unassembled WGS sequence"/>
</dbReference>
<dbReference type="Gene3D" id="1.10.10.10">
    <property type="entry name" value="Winged helix-like DNA-binding domain superfamily/Winged helix DNA-binding domain"/>
    <property type="match status" value="2"/>
</dbReference>
<dbReference type="EMBL" id="FMCX01000002">
    <property type="protein sequence ID" value="SCE98236.1"/>
    <property type="molecule type" value="Genomic_DNA"/>
</dbReference>
<dbReference type="PRINTS" id="PR00038">
    <property type="entry name" value="HTHLUXR"/>
</dbReference>
<sequence length="333" mass="36501">MFEALGINKLTEAVYLEMLQHPEADIVALGERLGLTEEQVREALDDLARMSLLRASWADPEALRPVDPEVGLSMLLAREEADLARRQQDIEESRAAFTLLMAEQAELRGQTTSSGVERLEGMEVIRHRIRELAQGCRWEASSFMPGGAQSAASLEASRALDADAVERGVRLRTVYLDSVRNDPATLDYARWLAELGGEVRTVPALPLRLLIVDRDVAVVPVSAADDAPVALVVTTEGLLTALVALFQTVWKQAAPLGSARRRDDEGLSPQERQVLILLGEGHTDERIARRLGVSVRTTRRIAADLLTRLGARSRFQAGALAVTRGWIDESDLG</sequence>
<dbReference type="InterPro" id="IPR051797">
    <property type="entry name" value="TrmB-like"/>
</dbReference>
<dbReference type="RefSeq" id="WP_091607064.1">
    <property type="nucleotide sequence ID" value="NZ_FMCX01000002.1"/>
</dbReference>
<dbReference type="InterPro" id="IPR000792">
    <property type="entry name" value="Tscrpt_reg_LuxR_C"/>
</dbReference>
<dbReference type="InterPro" id="IPR016032">
    <property type="entry name" value="Sig_transdc_resp-reg_C-effctor"/>
</dbReference>
<dbReference type="InterPro" id="IPR036388">
    <property type="entry name" value="WH-like_DNA-bd_sf"/>
</dbReference>
<dbReference type="CDD" id="cd06170">
    <property type="entry name" value="LuxR_C_like"/>
    <property type="match status" value="1"/>
</dbReference>